<dbReference type="Proteomes" id="UP000269221">
    <property type="component" value="Unassembled WGS sequence"/>
</dbReference>
<keyword evidence="1" id="KW-0479">Metal-binding</keyword>
<evidence type="ECO:0000256" key="2">
    <source>
        <dbReference type="SAM" id="MobiDB-lite"/>
    </source>
</evidence>
<keyword evidence="1" id="KW-0862">Zinc</keyword>
<feature type="region of interest" description="Disordered" evidence="2">
    <location>
        <begin position="32"/>
        <end position="136"/>
    </location>
</feature>
<organism evidence="4 5">
    <name type="scientific">Hirundo rustica rustica</name>
    <dbReference type="NCBI Taxonomy" id="333673"/>
    <lineage>
        <taxon>Eukaryota</taxon>
        <taxon>Metazoa</taxon>
        <taxon>Chordata</taxon>
        <taxon>Craniata</taxon>
        <taxon>Vertebrata</taxon>
        <taxon>Euteleostomi</taxon>
        <taxon>Archelosauria</taxon>
        <taxon>Archosauria</taxon>
        <taxon>Dinosauria</taxon>
        <taxon>Saurischia</taxon>
        <taxon>Theropoda</taxon>
        <taxon>Coelurosauria</taxon>
        <taxon>Aves</taxon>
        <taxon>Neognathae</taxon>
        <taxon>Neoaves</taxon>
        <taxon>Telluraves</taxon>
        <taxon>Australaves</taxon>
        <taxon>Passeriformes</taxon>
        <taxon>Sylvioidea</taxon>
        <taxon>Hirundinidae</taxon>
        <taxon>Hirundo</taxon>
    </lineage>
</organism>
<dbReference type="InterPro" id="IPR036236">
    <property type="entry name" value="Znf_C2H2_sf"/>
</dbReference>
<feature type="compositionally biased region" description="Polar residues" evidence="2">
    <location>
        <begin position="32"/>
        <end position="43"/>
    </location>
</feature>
<dbReference type="SUPFAM" id="SSF57667">
    <property type="entry name" value="beta-beta-alpha zinc fingers"/>
    <property type="match status" value="1"/>
</dbReference>
<evidence type="ECO:0000313" key="4">
    <source>
        <dbReference type="EMBL" id="RMC11228.1"/>
    </source>
</evidence>
<feature type="compositionally biased region" description="Polar residues" evidence="2">
    <location>
        <begin position="110"/>
        <end position="125"/>
    </location>
</feature>
<accession>A0A3M0KDE7</accession>
<evidence type="ECO:0000259" key="3">
    <source>
        <dbReference type="PROSITE" id="PS50157"/>
    </source>
</evidence>
<dbReference type="EMBL" id="QRBI01000109">
    <property type="protein sequence ID" value="RMC11228.1"/>
    <property type="molecule type" value="Genomic_DNA"/>
</dbReference>
<gene>
    <name evidence="4" type="ORF">DUI87_12143</name>
</gene>
<evidence type="ECO:0000313" key="5">
    <source>
        <dbReference type="Proteomes" id="UP000269221"/>
    </source>
</evidence>
<keyword evidence="5" id="KW-1185">Reference proteome</keyword>
<protein>
    <recommendedName>
        <fullName evidence="3">C2H2-type domain-containing protein</fullName>
    </recommendedName>
</protein>
<dbReference type="InterPro" id="IPR013087">
    <property type="entry name" value="Znf_C2H2_type"/>
</dbReference>
<proteinExistence type="predicted"/>
<comment type="caution">
    <text evidence="4">The sequence shown here is derived from an EMBL/GenBank/DDBJ whole genome shotgun (WGS) entry which is preliminary data.</text>
</comment>
<reference evidence="4 5" key="1">
    <citation type="submission" date="2018-07" db="EMBL/GenBank/DDBJ databases">
        <title>A high quality draft genome assembly of the barn swallow (H. rustica rustica).</title>
        <authorList>
            <person name="Formenti G."/>
            <person name="Chiara M."/>
            <person name="Poveda L."/>
            <person name="Francoijs K.-J."/>
            <person name="Bonisoli-Alquati A."/>
            <person name="Canova L."/>
            <person name="Gianfranceschi L."/>
            <person name="Horner D.S."/>
            <person name="Saino N."/>
        </authorList>
    </citation>
    <scope>NUCLEOTIDE SEQUENCE [LARGE SCALE GENOMIC DNA]</scope>
    <source>
        <strain evidence="4">Chelidonia</strain>
        <tissue evidence="4">Blood</tissue>
    </source>
</reference>
<evidence type="ECO:0000256" key="1">
    <source>
        <dbReference type="PROSITE-ProRule" id="PRU00042"/>
    </source>
</evidence>
<sequence length="136" mass="14542">MAPGLQDNPAANAVLPGYLGRISFHFPVAWRQISSSPCPSSPRQGAEDGDQGGQIPAAAEPRGRGHFEQLYGAGIQQGEKSDRGPTGGRRTPNPSQGDSEEERPTLCQEGGQSFSQSNTTVQHQMIHTGERPYECP</sequence>
<dbReference type="OrthoDB" id="3437960at2759"/>
<dbReference type="PROSITE" id="PS50157">
    <property type="entry name" value="ZINC_FINGER_C2H2_2"/>
    <property type="match status" value="1"/>
</dbReference>
<keyword evidence="1" id="KW-0863">Zinc-finger</keyword>
<dbReference type="Gene3D" id="3.30.160.60">
    <property type="entry name" value="Classic Zinc Finger"/>
    <property type="match status" value="1"/>
</dbReference>
<dbReference type="GO" id="GO:0008270">
    <property type="term" value="F:zinc ion binding"/>
    <property type="evidence" value="ECO:0007669"/>
    <property type="project" value="UniProtKB-KW"/>
</dbReference>
<dbReference type="STRING" id="333673.A0A3M0KDE7"/>
<dbReference type="AlphaFoldDB" id="A0A3M0KDE7"/>
<name>A0A3M0KDE7_HIRRU</name>
<feature type="domain" description="C2H2-type" evidence="3">
    <location>
        <begin position="105"/>
        <end position="132"/>
    </location>
</feature>